<feature type="transmembrane region" description="Helical" evidence="5">
    <location>
        <begin position="226"/>
        <end position="244"/>
    </location>
</feature>
<dbReference type="EMBL" id="SJPY01000008">
    <property type="protein sequence ID" value="TWU36622.1"/>
    <property type="molecule type" value="Genomic_DNA"/>
</dbReference>
<comment type="caution">
    <text evidence="6">The sequence shown here is derived from an EMBL/GenBank/DDBJ whole genome shotgun (WGS) entry which is preliminary data.</text>
</comment>
<keyword evidence="4 5" id="KW-0472">Membrane</keyword>
<dbReference type="GO" id="GO:0016020">
    <property type="term" value="C:membrane"/>
    <property type="evidence" value="ECO:0007669"/>
    <property type="project" value="UniProtKB-SubCell"/>
</dbReference>
<evidence type="ECO:0000313" key="6">
    <source>
        <dbReference type="EMBL" id="TWU36622.1"/>
    </source>
</evidence>
<feature type="transmembrane region" description="Helical" evidence="5">
    <location>
        <begin position="53"/>
        <end position="76"/>
    </location>
</feature>
<gene>
    <name evidence="6" type="primary">steT_2</name>
    <name evidence="6" type="ORF">Q31b_49030</name>
</gene>
<feature type="transmembrane region" description="Helical" evidence="5">
    <location>
        <begin position="374"/>
        <end position="395"/>
    </location>
</feature>
<feature type="transmembrane region" description="Helical" evidence="5">
    <location>
        <begin position="141"/>
        <end position="161"/>
    </location>
</feature>
<dbReference type="Gene3D" id="1.20.1740.10">
    <property type="entry name" value="Amino acid/polyamine transporter I"/>
    <property type="match status" value="1"/>
</dbReference>
<sequence length="464" mass="48449">MSNDETVSNDDAKVADDSPIDLLSATTLVAASMIGAGVYTTSGFTLADLGSPWWVIAAWTVGGVIAICGAICYGVLARELTQSGGEYMFLSRTLHPAAGLMAGWVSILAGFTGAIAFAATALETYLGVGSLQMPNLIPASVQTPGVLASSVVILAAMLHTFGVRPGARIQDAVVILKFLLIAAFVAIALWSLQNGALQESIAAASQQDAADASVSAFAFALKFSTALVWISLSYSGFNAAVYVAGEVKHAQRNVPLALLFGTLAVTACYLVLNAIFVFGAPAEAVAGKPDVATAAAEAIGGPSFKAFVRLIIVFGLFTSVSALIMSGPRVYAKMADDGVLPKWFRFSGRPPVVAIWVQAILAIVVIHLSSLKQLLSYLGFTLSVTAALTASLLFWVRGRSGERIRGWFYPIPPVIFVGGTLLTATLSAIESPKQAIAGLITIGFGALVYPFYNKSKGSFTRSTM</sequence>
<reference evidence="6 7" key="1">
    <citation type="submission" date="2019-02" db="EMBL/GenBank/DDBJ databases">
        <title>Deep-cultivation of Planctomycetes and their phenomic and genomic characterization uncovers novel biology.</title>
        <authorList>
            <person name="Wiegand S."/>
            <person name="Jogler M."/>
            <person name="Boedeker C."/>
            <person name="Pinto D."/>
            <person name="Vollmers J."/>
            <person name="Rivas-Marin E."/>
            <person name="Kohn T."/>
            <person name="Peeters S.H."/>
            <person name="Heuer A."/>
            <person name="Rast P."/>
            <person name="Oberbeckmann S."/>
            <person name="Bunk B."/>
            <person name="Jeske O."/>
            <person name="Meyerdierks A."/>
            <person name="Storesund J.E."/>
            <person name="Kallscheuer N."/>
            <person name="Luecker S."/>
            <person name="Lage O.M."/>
            <person name="Pohl T."/>
            <person name="Merkel B.J."/>
            <person name="Hornburger P."/>
            <person name="Mueller R.-W."/>
            <person name="Bruemmer F."/>
            <person name="Labrenz M."/>
            <person name="Spormann A.M."/>
            <person name="Op Den Camp H."/>
            <person name="Overmann J."/>
            <person name="Amann R."/>
            <person name="Jetten M.S.M."/>
            <person name="Mascher T."/>
            <person name="Medema M.H."/>
            <person name="Devos D.P."/>
            <person name="Kaster A.-K."/>
            <person name="Ovreas L."/>
            <person name="Rohde M."/>
            <person name="Galperin M.Y."/>
            <person name="Jogler C."/>
        </authorList>
    </citation>
    <scope>NUCLEOTIDE SEQUENCE [LARGE SCALE GENOMIC DNA]</scope>
    <source>
        <strain evidence="6 7">Q31b</strain>
    </source>
</reference>
<feature type="transmembrane region" description="Helical" evidence="5">
    <location>
        <begin position="407"/>
        <end position="429"/>
    </location>
</feature>
<feature type="transmembrane region" description="Helical" evidence="5">
    <location>
        <begin position="346"/>
        <end position="368"/>
    </location>
</feature>
<feature type="transmembrane region" description="Helical" evidence="5">
    <location>
        <begin position="306"/>
        <end position="325"/>
    </location>
</feature>
<dbReference type="PIRSF" id="PIRSF006060">
    <property type="entry name" value="AA_transporter"/>
    <property type="match status" value="1"/>
</dbReference>
<dbReference type="GO" id="GO:0015179">
    <property type="term" value="F:L-amino acid transmembrane transporter activity"/>
    <property type="evidence" value="ECO:0007669"/>
    <property type="project" value="TreeGrafter"/>
</dbReference>
<dbReference type="InterPro" id="IPR002293">
    <property type="entry name" value="AA/rel_permease1"/>
</dbReference>
<feature type="transmembrane region" description="Helical" evidence="5">
    <location>
        <begin position="435"/>
        <end position="452"/>
    </location>
</feature>
<keyword evidence="2 5" id="KW-0812">Transmembrane</keyword>
<keyword evidence="7" id="KW-1185">Reference proteome</keyword>
<comment type="subcellular location">
    <subcellularLocation>
        <location evidence="1">Membrane</location>
        <topology evidence="1">Multi-pass membrane protein</topology>
    </subcellularLocation>
</comment>
<dbReference type="PANTHER" id="PTHR11785">
    <property type="entry name" value="AMINO ACID TRANSPORTER"/>
    <property type="match status" value="1"/>
</dbReference>
<proteinExistence type="predicted"/>
<feature type="transmembrane region" description="Helical" evidence="5">
    <location>
        <begin position="256"/>
        <end position="280"/>
    </location>
</feature>
<evidence type="ECO:0000256" key="3">
    <source>
        <dbReference type="ARBA" id="ARBA00022989"/>
    </source>
</evidence>
<keyword evidence="3 5" id="KW-1133">Transmembrane helix</keyword>
<dbReference type="RefSeq" id="WP_146602034.1">
    <property type="nucleotide sequence ID" value="NZ_SJPY01000008.1"/>
</dbReference>
<dbReference type="Pfam" id="PF13520">
    <property type="entry name" value="AA_permease_2"/>
    <property type="match status" value="1"/>
</dbReference>
<evidence type="ECO:0000256" key="1">
    <source>
        <dbReference type="ARBA" id="ARBA00004141"/>
    </source>
</evidence>
<dbReference type="Proteomes" id="UP000315471">
    <property type="component" value="Unassembled WGS sequence"/>
</dbReference>
<evidence type="ECO:0000256" key="4">
    <source>
        <dbReference type="ARBA" id="ARBA00023136"/>
    </source>
</evidence>
<dbReference type="InterPro" id="IPR050598">
    <property type="entry name" value="AminoAcid_Transporter"/>
</dbReference>
<evidence type="ECO:0000313" key="7">
    <source>
        <dbReference type="Proteomes" id="UP000315471"/>
    </source>
</evidence>
<feature type="transmembrane region" description="Helical" evidence="5">
    <location>
        <begin position="97"/>
        <end position="121"/>
    </location>
</feature>
<dbReference type="OrthoDB" id="9809628at2"/>
<accession>A0A5C6DJ57</accession>
<evidence type="ECO:0000256" key="2">
    <source>
        <dbReference type="ARBA" id="ARBA00022692"/>
    </source>
</evidence>
<feature type="transmembrane region" description="Helical" evidence="5">
    <location>
        <begin position="173"/>
        <end position="192"/>
    </location>
</feature>
<dbReference type="PANTHER" id="PTHR11785:SF512">
    <property type="entry name" value="SOBREMESA, ISOFORM B"/>
    <property type="match status" value="1"/>
</dbReference>
<dbReference type="AlphaFoldDB" id="A0A5C6DJ57"/>
<evidence type="ECO:0000256" key="5">
    <source>
        <dbReference type="SAM" id="Phobius"/>
    </source>
</evidence>
<feature type="transmembrane region" description="Helical" evidence="5">
    <location>
        <begin position="20"/>
        <end position="41"/>
    </location>
</feature>
<name>A0A5C6DJ57_9BACT</name>
<protein>
    <submittedName>
        <fullName evidence="6">Serine/threonine exchanger SteT</fullName>
    </submittedName>
</protein>
<organism evidence="6 7">
    <name type="scientific">Novipirellula aureliae</name>
    <dbReference type="NCBI Taxonomy" id="2527966"/>
    <lineage>
        <taxon>Bacteria</taxon>
        <taxon>Pseudomonadati</taxon>
        <taxon>Planctomycetota</taxon>
        <taxon>Planctomycetia</taxon>
        <taxon>Pirellulales</taxon>
        <taxon>Pirellulaceae</taxon>
        <taxon>Novipirellula</taxon>
    </lineage>
</organism>